<comment type="caution">
    <text evidence="8">The sequence shown here is derived from an EMBL/GenBank/DDBJ whole genome shotgun (WGS) entry which is preliminary data.</text>
</comment>
<feature type="transmembrane region" description="Helical" evidence="6">
    <location>
        <begin position="314"/>
        <end position="333"/>
    </location>
</feature>
<feature type="domain" description="EF-hand" evidence="7">
    <location>
        <begin position="432"/>
        <end position="467"/>
    </location>
</feature>
<dbReference type="EMBL" id="CAMXCT010006671">
    <property type="protein sequence ID" value="CAI4018049.1"/>
    <property type="molecule type" value="Genomic_DNA"/>
</dbReference>
<dbReference type="Proteomes" id="UP001152797">
    <property type="component" value="Unassembled WGS sequence"/>
</dbReference>
<dbReference type="GO" id="GO:1990130">
    <property type="term" value="C:GATOR1 complex"/>
    <property type="evidence" value="ECO:0007669"/>
    <property type="project" value="TreeGrafter"/>
</dbReference>
<evidence type="ECO:0000256" key="6">
    <source>
        <dbReference type="SAM" id="Phobius"/>
    </source>
</evidence>
<dbReference type="GO" id="GO:0016020">
    <property type="term" value="C:membrane"/>
    <property type="evidence" value="ECO:0007669"/>
    <property type="project" value="UniProtKB-SubCell"/>
</dbReference>
<sequence length="1701" mass="193482">MPVPSGKDAAELPALPCTKSTGAIAGAHHFGDVEELERILKARLVELSVIQQRNFINSLEQSRTEVLQTVSECLVKAREETFADEHQGEAVTSPTERGSGFAGVSFAGSEFSNQDLPLDDWVETADLEVLGLEVGKVDTSNFFSWLRVKLAKCEHRVLDVAVSLLIALNTMVMMLSHQQMGHDAARAVGEHDATMDNFVISQGTFTRIEQAFAIIFFLELSARVMIHRLKYFKSYLNIFDALLVVVGIIDMIILEELIDGGGGVNLVVLRFLRIIKLARTLRALRTMRLFQGLRVLVAAVSSFLPSLFASMFFLAIFIILGGLLVGTSLMEFIKDESKDLETRRWVWESYGTSYRATYTMFQVTFSGCWPSYVNPLFQEVSMWYALFFCIYVTFVVFAVMRVITAIFLKETLDAAGEDHEVVTAEKEANKKKYMRKLERIFCDIDVSGDGLISEEEFTNMLQDEQVKKYLVGLEVDLNESSSLFQMMADEDGQVSYSRFMDGMNRAKGLAKAADILCIRHDLGMLRKDLKLVKVRSLAHATPYLVSWLPAMDPWIEDCLLLRVLLDGFRFCHSSRSRTLAMGGRGPGDRVECPELKMADMINKLPWQQSVEEQVDQPKLLIVPCNRHDIKRSHAPFLLSSKLQDKFEGPVLVRVISKAQPQLRLFFRASAKVFVPSVLEGISIMQEILDQGKIFDKQVELQVAERREASLSEVAVLILDHYLSQRDIWHLHAAMMQDGGQILYANFDYMLRQLVPNSRIDRLISMATNEPVLSGLVDHGTEVSFKSTTANMVVLVQISSELFEYGLMGRPYWEALIECFMTLVDKSLRVTRGSGHYIRMIMFTRIRGVPLSPDVHVDQDLYAKPKTVKDGDKDFYDVFWEGFARVMPSTAALAGRIRRVCMRLHEEKHGRVAKVRRSDDDWSGLQAHAIVEAAQGNILESMNLVLDIFDRHHLDRMLRSTGQAMVLLTAGNGLIESPSRDLYDLTYRRFAITRPMTCQIVCARGPPMHPVPWVQWPGGPRYDAPTLLIEEDLPCSPPWIQIAFYPEVRFCPCRSEDWVLASFMPLLTCERKIDSPSIIPHWSEAERTLRNPPAWSGKRARSKETSKIKWADRNLWEQLRTPALRSFFNRSSGDDGSFKYSTYVLAPSRFDYTDLESEKINVIHDLVGLRLEVTPGAQLFGFDEQALHKSSLRLPAGEAPSPRCNSPNSKDCDMLLNGELVPKALRSLVVRTSGGSNWKFESQNGPLEVFHQEEQEKECHAVYPYSFYVRRQLVRQHRAEVTSEAEHDRGSSAHWISSRVRFHAPNQPDWNALDNVVAGGLTMPAALPYPVRAGFDGLFARDPCIGWTLRSALKQNLFVLKPPGNWSHLNIYERALQRLRGESNGPIDVGTDFFLVLQNSGEPVIAQEIRQQTLENFLAFKADLEKLCFGRRDPAAIPQSSPREHVPETVGALDINLDSTGHEFKVERGRHSVYIKEVDIPTSFAESRDWFELFFDDVFAPPKLFNIVIQWLVCSSVHMVHFVSCLFRIAEKHGFSLIRLPIAQLFPPPAPHWVWGDDRETDLDRLALYPRRKISLPNDPSIFEELLRCWLAPPLEFHFVYATQKVAFQVEDVKELKTPLKEKRHDLFQRLKGWVLCDADGLCLVALRETAAYYENRLLFSDARDPRIHEEKLERIEELRCRFYRATDQVLADHAKKAAQMT</sequence>
<evidence type="ECO:0000256" key="1">
    <source>
        <dbReference type="ARBA" id="ARBA00004141"/>
    </source>
</evidence>
<dbReference type="SUPFAM" id="SSF81324">
    <property type="entry name" value="Voltage-gated potassium channels"/>
    <property type="match status" value="1"/>
</dbReference>
<dbReference type="OrthoDB" id="438939at2759"/>
<dbReference type="GO" id="GO:0005216">
    <property type="term" value="F:monoatomic ion channel activity"/>
    <property type="evidence" value="ECO:0007669"/>
    <property type="project" value="InterPro"/>
</dbReference>
<dbReference type="PROSITE" id="PS50222">
    <property type="entry name" value="EF_HAND_2"/>
    <property type="match status" value="1"/>
</dbReference>
<dbReference type="InterPro" id="IPR002048">
    <property type="entry name" value="EF_hand_dom"/>
</dbReference>
<keyword evidence="2 6" id="KW-0812">Transmembrane</keyword>
<gene>
    <name evidence="8" type="ORF">C1SCF055_LOCUS42647</name>
</gene>
<dbReference type="InterPro" id="IPR018247">
    <property type="entry name" value="EF_Hand_1_Ca_BS"/>
</dbReference>
<dbReference type="GO" id="GO:0005509">
    <property type="term" value="F:calcium ion binding"/>
    <property type="evidence" value="ECO:0007669"/>
    <property type="project" value="InterPro"/>
</dbReference>
<protein>
    <submittedName>
        <fullName evidence="10">GATOR complex protein Iml1 (Increased minichromosome loss 1)</fullName>
    </submittedName>
</protein>
<dbReference type="InterPro" id="IPR027244">
    <property type="entry name" value="IML1"/>
</dbReference>
<dbReference type="InterPro" id="IPR011992">
    <property type="entry name" value="EF-hand-dom_pair"/>
</dbReference>
<dbReference type="GO" id="GO:1904262">
    <property type="term" value="P:negative regulation of TORC1 signaling"/>
    <property type="evidence" value="ECO:0007669"/>
    <property type="project" value="TreeGrafter"/>
</dbReference>
<evidence type="ECO:0000256" key="3">
    <source>
        <dbReference type="ARBA" id="ARBA00022837"/>
    </source>
</evidence>
<proteinExistence type="predicted"/>
<dbReference type="Pfam" id="PF00520">
    <property type="entry name" value="Ion_trans"/>
    <property type="match status" value="1"/>
</dbReference>
<comment type="subcellular location">
    <subcellularLocation>
        <location evidence="1">Membrane</location>
        <topology evidence="1">Multi-pass membrane protein</topology>
    </subcellularLocation>
</comment>
<dbReference type="Gene3D" id="1.10.287.70">
    <property type="match status" value="1"/>
</dbReference>
<keyword evidence="11" id="KW-1185">Reference proteome</keyword>
<dbReference type="Pfam" id="PF12257">
    <property type="entry name" value="IML1"/>
    <property type="match status" value="1"/>
</dbReference>
<dbReference type="EMBL" id="CAMXCT020006671">
    <property type="protein sequence ID" value="CAL1171424.1"/>
    <property type="molecule type" value="Genomic_DNA"/>
</dbReference>
<dbReference type="InterPro" id="IPR048255">
    <property type="entry name" value="IML1_N"/>
</dbReference>
<dbReference type="InterPro" id="IPR005821">
    <property type="entry name" value="Ion_trans_dom"/>
</dbReference>
<reference evidence="9" key="2">
    <citation type="submission" date="2024-04" db="EMBL/GenBank/DDBJ databases">
        <authorList>
            <person name="Chen Y."/>
            <person name="Shah S."/>
            <person name="Dougan E. K."/>
            <person name="Thang M."/>
            <person name="Chan C."/>
        </authorList>
    </citation>
    <scope>NUCLEOTIDE SEQUENCE [LARGE SCALE GENOMIC DNA]</scope>
</reference>
<dbReference type="SUPFAM" id="SSF47473">
    <property type="entry name" value="EF-hand"/>
    <property type="match status" value="1"/>
</dbReference>
<feature type="transmembrane region" description="Helical" evidence="6">
    <location>
        <begin position="234"/>
        <end position="254"/>
    </location>
</feature>
<feature type="transmembrane region" description="Helical" evidence="6">
    <location>
        <begin position="383"/>
        <end position="408"/>
    </location>
</feature>
<evidence type="ECO:0000313" key="8">
    <source>
        <dbReference type="EMBL" id="CAI4018049.1"/>
    </source>
</evidence>
<dbReference type="PROSITE" id="PS00018">
    <property type="entry name" value="EF_HAND_1"/>
    <property type="match status" value="1"/>
</dbReference>
<organism evidence="8">
    <name type="scientific">Cladocopium goreaui</name>
    <dbReference type="NCBI Taxonomy" id="2562237"/>
    <lineage>
        <taxon>Eukaryota</taxon>
        <taxon>Sar</taxon>
        <taxon>Alveolata</taxon>
        <taxon>Dinophyceae</taxon>
        <taxon>Suessiales</taxon>
        <taxon>Symbiodiniaceae</taxon>
        <taxon>Cladocopium</taxon>
    </lineage>
</organism>
<accession>A0A9P1GND2</accession>
<evidence type="ECO:0000256" key="4">
    <source>
        <dbReference type="ARBA" id="ARBA00022989"/>
    </source>
</evidence>
<keyword evidence="5 6" id="KW-0472">Membrane</keyword>
<keyword evidence="3" id="KW-0106">Calcium</keyword>
<dbReference type="EMBL" id="CAMXCT030006671">
    <property type="protein sequence ID" value="CAL4805361.1"/>
    <property type="molecule type" value="Genomic_DNA"/>
</dbReference>
<reference evidence="8" key="1">
    <citation type="submission" date="2022-10" db="EMBL/GenBank/DDBJ databases">
        <authorList>
            <person name="Chen Y."/>
            <person name="Dougan E. K."/>
            <person name="Chan C."/>
            <person name="Rhodes N."/>
            <person name="Thang M."/>
        </authorList>
    </citation>
    <scope>NUCLEOTIDE SEQUENCE</scope>
</reference>
<evidence type="ECO:0000259" key="7">
    <source>
        <dbReference type="PROSITE" id="PS50222"/>
    </source>
</evidence>
<keyword evidence="4 6" id="KW-1133">Transmembrane helix</keyword>
<evidence type="ECO:0000256" key="2">
    <source>
        <dbReference type="ARBA" id="ARBA00022692"/>
    </source>
</evidence>
<dbReference type="GO" id="GO:0010508">
    <property type="term" value="P:positive regulation of autophagy"/>
    <property type="evidence" value="ECO:0007669"/>
    <property type="project" value="TreeGrafter"/>
</dbReference>
<dbReference type="InterPro" id="IPR027359">
    <property type="entry name" value="Volt_channel_dom_sf"/>
</dbReference>
<dbReference type="Gene3D" id="1.10.238.10">
    <property type="entry name" value="EF-hand"/>
    <property type="match status" value="1"/>
</dbReference>
<evidence type="ECO:0000256" key="5">
    <source>
        <dbReference type="ARBA" id="ARBA00023136"/>
    </source>
</evidence>
<evidence type="ECO:0000313" key="9">
    <source>
        <dbReference type="EMBL" id="CAL1171424.1"/>
    </source>
</evidence>
<dbReference type="PANTHER" id="PTHR13179:SF8">
    <property type="entry name" value="GATOR COMPLEX PROTEIN DEPDC5"/>
    <property type="match status" value="1"/>
</dbReference>
<dbReference type="PANTHER" id="PTHR13179">
    <property type="entry name" value="DEP DOMAIN CONTAINING PROTEIN 5"/>
    <property type="match status" value="1"/>
</dbReference>
<name>A0A9P1GND2_9DINO</name>
<dbReference type="Gene3D" id="1.20.120.350">
    <property type="entry name" value="Voltage-gated potassium channels. Chain C"/>
    <property type="match status" value="1"/>
</dbReference>
<evidence type="ECO:0000313" key="10">
    <source>
        <dbReference type="EMBL" id="CAL4805361.1"/>
    </source>
</evidence>
<dbReference type="GO" id="GO:0005096">
    <property type="term" value="F:GTPase activator activity"/>
    <property type="evidence" value="ECO:0007669"/>
    <property type="project" value="InterPro"/>
</dbReference>
<evidence type="ECO:0000313" key="11">
    <source>
        <dbReference type="Proteomes" id="UP001152797"/>
    </source>
</evidence>